<keyword evidence="4" id="KW-0687">Ribonucleoprotein</keyword>
<accession>A0ABY7CH66</accession>
<dbReference type="RefSeq" id="XP_053020131.1">
    <property type="nucleotide sequence ID" value="XM_053168878.1"/>
</dbReference>
<protein>
    <recommendedName>
        <fullName evidence="8">Proteasome alpha-type subunits domain-containing protein</fullName>
    </recommendedName>
</protein>
<dbReference type="InterPro" id="IPR001353">
    <property type="entry name" value="Proteasome_sua/b"/>
</dbReference>
<organism evidence="6 7">
    <name type="scientific">Puccinia triticina</name>
    <dbReference type="NCBI Taxonomy" id="208348"/>
    <lineage>
        <taxon>Eukaryota</taxon>
        <taxon>Fungi</taxon>
        <taxon>Dikarya</taxon>
        <taxon>Basidiomycota</taxon>
        <taxon>Pucciniomycotina</taxon>
        <taxon>Pucciniomycetes</taxon>
        <taxon>Pucciniales</taxon>
        <taxon>Pucciniaceae</taxon>
        <taxon>Puccinia</taxon>
    </lineage>
</organism>
<sequence>MTLTRTPIGSIPRRDSHIDTHITQQFTGIDRRSASGLKRSSAFTCLIRILPAPMAELASTYAALILADEGLEITADKINTLLSAAKVEIEPIWATLLAKDGVVLAVEKLVQSKLLVPGSDRRLRTVDLHIGLATVGLLADGRQLGHRATAEAASYKQNYNDPIPIKDGSPDLFCLEPSGVFWGYRGCAIGKERTLARTEIEKLKLEEMSALEAVEHAARIIHMVHDEVKDKDFELEMSGISVSETNSKHAPVPQPIIEAAEVKAKEALSSEMED</sequence>
<dbReference type="Gene3D" id="1.10.10.1410">
    <property type="match status" value="1"/>
</dbReference>
<dbReference type="InterPro" id="IPR050115">
    <property type="entry name" value="Proteasome_alpha"/>
</dbReference>
<name>A0ABY7CH66_9BASI</name>
<dbReference type="Gene3D" id="3.60.20.10">
    <property type="entry name" value="Glutamine Phosphoribosylpyrophosphate, subunit 1, domain 1"/>
    <property type="match status" value="1"/>
</dbReference>
<dbReference type="SUPFAM" id="SSF56235">
    <property type="entry name" value="N-terminal nucleophile aminohydrolases (Ntn hydrolases)"/>
    <property type="match status" value="1"/>
</dbReference>
<gene>
    <name evidence="6" type="ORF">PtA15_5A146</name>
</gene>
<dbReference type="Pfam" id="PF00227">
    <property type="entry name" value="Proteasome"/>
    <property type="match status" value="1"/>
</dbReference>
<evidence type="ECO:0000256" key="2">
    <source>
        <dbReference type="ARBA" id="ARBA00022942"/>
    </source>
</evidence>
<dbReference type="Proteomes" id="UP001164743">
    <property type="component" value="Chromosome 5A"/>
</dbReference>
<evidence type="ECO:0000256" key="3">
    <source>
        <dbReference type="ARBA" id="ARBA00022980"/>
    </source>
</evidence>
<keyword evidence="2 5" id="KW-0647">Proteasome</keyword>
<evidence type="ECO:0000256" key="5">
    <source>
        <dbReference type="PROSITE-ProRule" id="PRU00808"/>
    </source>
</evidence>
<comment type="similarity">
    <text evidence="5">Belongs to the peptidase T1A family.</text>
</comment>
<dbReference type="InterPro" id="IPR023332">
    <property type="entry name" value="Proteasome_alpha-type"/>
</dbReference>
<evidence type="ECO:0000313" key="6">
    <source>
        <dbReference type="EMBL" id="WAQ84576.1"/>
    </source>
</evidence>
<dbReference type="PANTHER" id="PTHR11599">
    <property type="entry name" value="PROTEASOME SUBUNIT ALPHA/BETA"/>
    <property type="match status" value="1"/>
</dbReference>
<dbReference type="PROSITE" id="PS51475">
    <property type="entry name" value="PROTEASOME_ALPHA_2"/>
    <property type="match status" value="1"/>
</dbReference>
<dbReference type="EMBL" id="CP110425">
    <property type="protein sequence ID" value="WAQ84576.1"/>
    <property type="molecule type" value="Genomic_DNA"/>
</dbReference>
<evidence type="ECO:0000256" key="4">
    <source>
        <dbReference type="ARBA" id="ARBA00023274"/>
    </source>
</evidence>
<evidence type="ECO:0000256" key="1">
    <source>
        <dbReference type="ARBA" id="ARBA00005436"/>
    </source>
</evidence>
<proteinExistence type="inferred from homology"/>
<reference evidence="6" key="1">
    <citation type="submission" date="2022-10" db="EMBL/GenBank/DDBJ databases">
        <title>Puccinia triticina Genome sequencing and assembly.</title>
        <authorList>
            <person name="Li C."/>
        </authorList>
    </citation>
    <scope>NUCLEOTIDE SEQUENCE</scope>
    <source>
        <strain evidence="6">Pt15</strain>
    </source>
</reference>
<evidence type="ECO:0008006" key="8">
    <source>
        <dbReference type="Google" id="ProtNLM"/>
    </source>
</evidence>
<keyword evidence="3" id="KW-0689">Ribosomal protein</keyword>
<dbReference type="GeneID" id="77809773"/>
<keyword evidence="7" id="KW-1185">Reference proteome</keyword>
<evidence type="ECO:0000313" key="7">
    <source>
        <dbReference type="Proteomes" id="UP001164743"/>
    </source>
</evidence>
<dbReference type="CDD" id="cd05831">
    <property type="entry name" value="Ribosomal_P1"/>
    <property type="match status" value="1"/>
</dbReference>
<dbReference type="InterPro" id="IPR029055">
    <property type="entry name" value="Ntn_hydrolases_N"/>
</dbReference>
<comment type="similarity">
    <text evidence="1">Belongs to the eukaryotic ribosomal protein P1/P2 family.</text>
</comment>
<dbReference type="InterPro" id="IPR038716">
    <property type="entry name" value="P1/P2_N_sf"/>
</dbReference>